<keyword evidence="2" id="KW-1185">Reference proteome</keyword>
<evidence type="ECO:0000313" key="2">
    <source>
        <dbReference type="Proteomes" id="UP000247832"/>
    </source>
</evidence>
<evidence type="ECO:0000313" key="1">
    <source>
        <dbReference type="EMBL" id="PYI66406.1"/>
    </source>
</evidence>
<sequence length="203" mass="22132">MIVRICVRVRRWTFLWREKRPNCSVRGLVHRSRQARSAAGTQRWGHPTGRRLLARQWSEPRRNRAGTAPESRRWYSRVAKRKDTTMVDGNDALKGLLMHGLGASGEQVAGVFRSALNAAAGLPGATIEIVIQGPAVTALGADGGLAGRVGEVLQRGVAVLACENSMRSAAVDRDSLLPGVTPVPSAVVHLAQRQWDGWAYVRL</sequence>
<gene>
    <name evidence="1" type="ORF">CVV68_13995</name>
</gene>
<dbReference type="OrthoDB" id="5113984at2"/>
<dbReference type="SUPFAM" id="SSF75169">
    <property type="entry name" value="DsrEFH-like"/>
    <property type="match status" value="1"/>
</dbReference>
<dbReference type="Gene3D" id="3.40.1260.10">
    <property type="entry name" value="DsrEFH-like"/>
    <property type="match status" value="1"/>
</dbReference>
<proteinExistence type="predicted"/>
<dbReference type="AlphaFoldDB" id="A0A2V5LW54"/>
<dbReference type="EMBL" id="QJVD01000015">
    <property type="protein sequence ID" value="PYI66406.1"/>
    <property type="molecule type" value="Genomic_DNA"/>
</dbReference>
<reference evidence="1 2" key="1">
    <citation type="submission" date="2018-05" db="EMBL/GenBank/DDBJ databases">
        <title>Genetic diversity of glacier-inhabiting Cryobacterium bacteria in China and description of Cryobacterium mengkeensis sp. nov. and Arthrobacter glacialis sp. nov.</title>
        <authorList>
            <person name="Liu Q."/>
            <person name="Xin Y.-H."/>
        </authorList>
    </citation>
    <scope>NUCLEOTIDE SEQUENCE [LARGE SCALE GENOMIC DNA]</scope>
    <source>
        <strain evidence="1 2">LI2</strain>
    </source>
</reference>
<dbReference type="PANTHER" id="PTHR37691">
    <property type="entry name" value="BLR3518 PROTEIN"/>
    <property type="match status" value="1"/>
</dbReference>
<protein>
    <submittedName>
        <fullName evidence="1">Uncharacterized protein</fullName>
    </submittedName>
</protein>
<dbReference type="Proteomes" id="UP000247832">
    <property type="component" value="Unassembled WGS sequence"/>
</dbReference>
<comment type="caution">
    <text evidence="1">The sequence shown here is derived from an EMBL/GenBank/DDBJ whole genome shotgun (WGS) entry which is preliminary data.</text>
</comment>
<accession>A0A2V5LW54</accession>
<dbReference type="PANTHER" id="PTHR37691:SF1">
    <property type="entry name" value="BLR3518 PROTEIN"/>
    <property type="match status" value="1"/>
</dbReference>
<organism evidence="1 2">
    <name type="scientific">Arthrobacter livingstonensis</name>
    <dbReference type="NCBI Taxonomy" id="670078"/>
    <lineage>
        <taxon>Bacteria</taxon>
        <taxon>Bacillati</taxon>
        <taxon>Actinomycetota</taxon>
        <taxon>Actinomycetes</taxon>
        <taxon>Micrococcales</taxon>
        <taxon>Micrococcaceae</taxon>
        <taxon>Arthrobacter</taxon>
    </lineage>
</organism>
<name>A0A2V5LW54_9MICC</name>
<dbReference type="InterPro" id="IPR027396">
    <property type="entry name" value="DsrEFH-like"/>
</dbReference>